<evidence type="ECO:0000256" key="9">
    <source>
        <dbReference type="PROSITE-ProRule" id="PRU00309"/>
    </source>
</evidence>
<dbReference type="GO" id="GO:0003677">
    <property type="term" value="F:DNA binding"/>
    <property type="evidence" value="ECO:0007669"/>
    <property type="project" value="UniProtKB-UniRule"/>
</dbReference>
<proteinExistence type="predicted"/>
<evidence type="ECO:0000256" key="7">
    <source>
        <dbReference type="ARBA" id="ARBA00023242"/>
    </source>
</evidence>
<dbReference type="PANTHER" id="PTHR46927">
    <property type="entry name" value="AGAP005574-PA"/>
    <property type="match status" value="1"/>
</dbReference>
<keyword evidence="12" id="KW-1185">Reference proteome</keyword>
<dbReference type="PANTHER" id="PTHR46927:SF1">
    <property type="entry name" value="THAP DOMAIN-CONTAINING PROTEIN 5"/>
    <property type="match status" value="1"/>
</dbReference>
<dbReference type="GO" id="GO:0008270">
    <property type="term" value="F:zinc ion binding"/>
    <property type="evidence" value="ECO:0007669"/>
    <property type="project" value="UniProtKB-KW"/>
</dbReference>
<dbReference type="PROSITE" id="PS50950">
    <property type="entry name" value="ZF_THAP"/>
    <property type="match status" value="1"/>
</dbReference>
<evidence type="ECO:0000256" key="1">
    <source>
        <dbReference type="ARBA" id="ARBA00004123"/>
    </source>
</evidence>
<dbReference type="AlphaFoldDB" id="A0ABD0WQX4"/>
<comment type="subcellular location">
    <subcellularLocation>
        <location evidence="1">Nucleus</location>
    </subcellularLocation>
</comment>
<evidence type="ECO:0000256" key="3">
    <source>
        <dbReference type="ARBA" id="ARBA00022771"/>
    </source>
</evidence>
<dbReference type="InterPro" id="IPR006612">
    <property type="entry name" value="THAP_Znf"/>
</dbReference>
<evidence type="ECO:0000256" key="4">
    <source>
        <dbReference type="ARBA" id="ARBA00022833"/>
    </source>
</evidence>
<dbReference type="SUPFAM" id="SSF57716">
    <property type="entry name" value="Glucocorticoid receptor-like (DNA-binding domain)"/>
    <property type="match status" value="1"/>
</dbReference>
<keyword evidence="5" id="KW-0175">Coiled coil</keyword>
<evidence type="ECO:0000256" key="5">
    <source>
        <dbReference type="ARBA" id="ARBA00023054"/>
    </source>
</evidence>
<name>A0ABD0WQX4_UMBPY</name>
<evidence type="ECO:0000313" key="12">
    <source>
        <dbReference type="Proteomes" id="UP001557470"/>
    </source>
</evidence>
<dbReference type="EMBL" id="JAGEUA010000008">
    <property type="protein sequence ID" value="KAL0967191.1"/>
    <property type="molecule type" value="Genomic_DNA"/>
</dbReference>
<gene>
    <name evidence="11" type="ORF">UPYG_G00248980</name>
</gene>
<keyword evidence="7" id="KW-0539">Nucleus</keyword>
<evidence type="ECO:0000256" key="8">
    <source>
        <dbReference type="ARBA" id="ARBA00039526"/>
    </source>
</evidence>
<dbReference type="Proteomes" id="UP001557470">
    <property type="component" value="Unassembled WGS sequence"/>
</dbReference>
<evidence type="ECO:0000313" key="11">
    <source>
        <dbReference type="EMBL" id="KAL0967191.1"/>
    </source>
</evidence>
<dbReference type="InterPro" id="IPR052224">
    <property type="entry name" value="THAP_domain_protein"/>
</dbReference>
<dbReference type="SMART" id="SM00692">
    <property type="entry name" value="DM3"/>
    <property type="match status" value="1"/>
</dbReference>
<evidence type="ECO:0000256" key="2">
    <source>
        <dbReference type="ARBA" id="ARBA00022723"/>
    </source>
</evidence>
<keyword evidence="4" id="KW-0862">Zinc</keyword>
<dbReference type="GO" id="GO:0005634">
    <property type="term" value="C:nucleus"/>
    <property type="evidence" value="ECO:0007669"/>
    <property type="project" value="UniProtKB-SubCell"/>
</dbReference>
<accession>A0ABD0WQX4</accession>
<comment type="caution">
    <text evidence="11">The sequence shown here is derived from an EMBL/GenBank/DDBJ whole genome shotgun (WGS) entry which is preliminary data.</text>
</comment>
<dbReference type="SMART" id="SM00980">
    <property type="entry name" value="THAP"/>
    <property type="match status" value="1"/>
</dbReference>
<sequence>MPRYCAVKLCKNRGGTQSKDQQRISFYPFPLQDEARLQMWVNNMRREEWSPSRHQYLCSEHFTEACFDLRWGIRYLKHTAVPTIFPHTCNDEQITVGINRKNSKSRSRKCDTNVQLVRAPSPPRKKKPLILRRQVNVTQIALPGSEDAGESMVTVSLCPRQLISETDASPPTELESELPSEVCEVTRALPGDPEGKLTTSCFSLHGDNQIQMLQQQLGMPDSNVTVLCCESVGTDCHFSDTEATADTLQAFRIFPLELKGEVGGRDSGEGPGEGEHISVYEHSYSRQDTDKEQLWSKIANLHTKIMELDRREVSTLATIQSLEREVAHLKKDSFVFKEKQKVLEEYIASVFL</sequence>
<feature type="domain" description="THAP-type" evidence="10">
    <location>
        <begin position="1"/>
        <end position="85"/>
    </location>
</feature>
<evidence type="ECO:0000259" key="10">
    <source>
        <dbReference type="PROSITE" id="PS50950"/>
    </source>
</evidence>
<reference evidence="11 12" key="1">
    <citation type="submission" date="2024-06" db="EMBL/GenBank/DDBJ databases">
        <authorList>
            <person name="Pan Q."/>
            <person name="Wen M."/>
            <person name="Jouanno E."/>
            <person name="Zahm M."/>
            <person name="Klopp C."/>
            <person name="Cabau C."/>
            <person name="Louis A."/>
            <person name="Berthelot C."/>
            <person name="Parey E."/>
            <person name="Roest Crollius H."/>
            <person name="Montfort J."/>
            <person name="Robinson-Rechavi M."/>
            <person name="Bouchez O."/>
            <person name="Lampietro C."/>
            <person name="Lopez Roques C."/>
            <person name="Donnadieu C."/>
            <person name="Postlethwait J."/>
            <person name="Bobe J."/>
            <person name="Verreycken H."/>
            <person name="Guiguen Y."/>
        </authorList>
    </citation>
    <scope>NUCLEOTIDE SEQUENCE [LARGE SCALE GENOMIC DNA]</scope>
    <source>
        <strain evidence="11">Up_M1</strain>
        <tissue evidence="11">Testis</tissue>
    </source>
</reference>
<dbReference type="Pfam" id="PF05485">
    <property type="entry name" value="THAP"/>
    <property type="match status" value="1"/>
</dbReference>
<evidence type="ECO:0000256" key="6">
    <source>
        <dbReference type="ARBA" id="ARBA00023125"/>
    </source>
</evidence>
<protein>
    <recommendedName>
        <fullName evidence="8">THAP domain-containing protein 5</fullName>
    </recommendedName>
</protein>
<keyword evidence="2" id="KW-0479">Metal-binding</keyword>
<organism evidence="11 12">
    <name type="scientific">Umbra pygmaea</name>
    <name type="common">Eastern mudminnow</name>
    <dbReference type="NCBI Taxonomy" id="75934"/>
    <lineage>
        <taxon>Eukaryota</taxon>
        <taxon>Metazoa</taxon>
        <taxon>Chordata</taxon>
        <taxon>Craniata</taxon>
        <taxon>Vertebrata</taxon>
        <taxon>Euteleostomi</taxon>
        <taxon>Actinopterygii</taxon>
        <taxon>Neopterygii</taxon>
        <taxon>Teleostei</taxon>
        <taxon>Protacanthopterygii</taxon>
        <taxon>Esociformes</taxon>
        <taxon>Umbridae</taxon>
        <taxon>Umbra</taxon>
    </lineage>
</organism>
<keyword evidence="3 9" id="KW-0863">Zinc-finger</keyword>
<keyword evidence="6 9" id="KW-0238">DNA-binding</keyword>